<dbReference type="InterPro" id="IPR011006">
    <property type="entry name" value="CheY-like_superfamily"/>
</dbReference>
<dbReference type="SUPFAM" id="SSF52172">
    <property type="entry name" value="CheY-like"/>
    <property type="match status" value="1"/>
</dbReference>
<dbReference type="AlphaFoldDB" id="A0A5C1QMM1"/>
<gene>
    <name evidence="5" type="ORF">EXM22_13255</name>
</gene>
<dbReference type="Pfam" id="PF13487">
    <property type="entry name" value="HD_5"/>
    <property type="match status" value="1"/>
</dbReference>
<keyword evidence="6" id="KW-1185">Reference proteome</keyword>
<feature type="modified residue" description="4-aspartylphosphate" evidence="1">
    <location>
        <position position="61"/>
    </location>
</feature>
<dbReference type="InterPro" id="IPR037522">
    <property type="entry name" value="HD_GYP_dom"/>
</dbReference>
<proteinExistence type="predicted"/>
<feature type="coiled-coil region" evidence="2">
    <location>
        <begin position="129"/>
        <end position="160"/>
    </location>
</feature>
<dbReference type="OrthoDB" id="9781505at2"/>
<keyword evidence="1" id="KW-0597">Phosphoprotein</keyword>
<name>A0A5C1QMM1_9SPIO</name>
<dbReference type="InterPro" id="IPR052020">
    <property type="entry name" value="Cyclic_di-GMP/3'3'-cGAMP_PDE"/>
</dbReference>
<evidence type="ECO:0000256" key="1">
    <source>
        <dbReference type="PROSITE-ProRule" id="PRU00169"/>
    </source>
</evidence>
<protein>
    <submittedName>
        <fullName evidence="5">Response regulator</fullName>
    </submittedName>
</protein>
<dbReference type="Proteomes" id="UP000324209">
    <property type="component" value="Chromosome"/>
</dbReference>
<accession>A0A5C1QMM1</accession>
<dbReference type="KEGG" id="ock:EXM22_13255"/>
<dbReference type="Gene3D" id="3.40.50.2300">
    <property type="match status" value="1"/>
</dbReference>
<dbReference type="SMART" id="SM00471">
    <property type="entry name" value="HDc"/>
    <property type="match status" value="1"/>
</dbReference>
<dbReference type="GO" id="GO:0000160">
    <property type="term" value="P:phosphorelay signal transduction system"/>
    <property type="evidence" value="ECO:0007669"/>
    <property type="project" value="InterPro"/>
</dbReference>
<sequence>MEDVKDDDMKNHSILILDDDESIRDLLEIYLSEKYKIVKSASGFYALELITSQKIDLVLVDVNMPDMSGLEFIEQARIVEPDIAYIVISGNRDIDTAIEALHSGVWDFIQKPFGDMNSLDKIIRTALDKRELILENRRYKKNLEKMVQERTSELEKKNQELLLSRNRIVGILSRAAEFRDYETGQHFIRVSKYSGIIASGLKMDNYEADLIRQAAPVHDIGKIGIPERILLKQGKLTETEYEIMQKHCEYGEQILQSQSLENLNIPLNTVIPEGYNTDDLLTTAANIAKYHHERIDGSGYPLGLTGNDIPIEAKIVAIADVYDALGSVRSYKDAWSEKECLDYIIQNSGIHFDREVVEVFLNNIDQIQAIKLAHVDKEESHLIIGVI</sequence>
<dbReference type="InterPro" id="IPR001789">
    <property type="entry name" value="Sig_transdc_resp-reg_receiver"/>
</dbReference>
<feature type="domain" description="HD-GYP" evidence="4">
    <location>
        <begin position="161"/>
        <end position="376"/>
    </location>
</feature>
<dbReference type="PANTHER" id="PTHR45228:SF1">
    <property type="entry name" value="CYCLIC DI-GMP PHOSPHODIESTERASE TM_0186"/>
    <property type="match status" value="1"/>
</dbReference>
<evidence type="ECO:0000259" key="3">
    <source>
        <dbReference type="PROSITE" id="PS50110"/>
    </source>
</evidence>
<organism evidence="5 6">
    <name type="scientific">Oceanispirochaeta crateris</name>
    <dbReference type="NCBI Taxonomy" id="2518645"/>
    <lineage>
        <taxon>Bacteria</taxon>
        <taxon>Pseudomonadati</taxon>
        <taxon>Spirochaetota</taxon>
        <taxon>Spirochaetia</taxon>
        <taxon>Spirochaetales</taxon>
        <taxon>Spirochaetaceae</taxon>
        <taxon>Oceanispirochaeta</taxon>
    </lineage>
</organism>
<evidence type="ECO:0000256" key="2">
    <source>
        <dbReference type="SAM" id="Coils"/>
    </source>
</evidence>
<reference evidence="5 6" key="1">
    <citation type="submission" date="2019-02" db="EMBL/GenBank/DDBJ databases">
        <title>Complete Genome Sequence and Methylome Analysis of free living Spirochaetas.</title>
        <authorList>
            <person name="Fomenkov A."/>
            <person name="Dubinina G."/>
            <person name="Leshcheva N."/>
            <person name="Mikheeva N."/>
            <person name="Grabovich M."/>
            <person name="Vincze T."/>
            <person name="Roberts R.J."/>
        </authorList>
    </citation>
    <scope>NUCLEOTIDE SEQUENCE [LARGE SCALE GENOMIC DNA]</scope>
    <source>
        <strain evidence="5 6">K2</strain>
    </source>
</reference>
<dbReference type="PROSITE" id="PS51832">
    <property type="entry name" value="HD_GYP"/>
    <property type="match status" value="1"/>
</dbReference>
<evidence type="ECO:0000313" key="5">
    <source>
        <dbReference type="EMBL" id="QEN08911.1"/>
    </source>
</evidence>
<evidence type="ECO:0000313" key="6">
    <source>
        <dbReference type="Proteomes" id="UP000324209"/>
    </source>
</evidence>
<dbReference type="PROSITE" id="PS50110">
    <property type="entry name" value="RESPONSE_REGULATORY"/>
    <property type="match status" value="1"/>
</dbReference>
<dbReference type="InterPro" id="IPR003607">
    <property type="entry name" value="HD/PDEase_dom"/>
</dbReference>
<dbReference type="PANTHER" id="PTHR45228">
    <property type="entry name" value="CYCLIC DI-GMP PHOSPHODIESTERASE TM_0186-RELATED"/>
    <property type="match status" value="1"/>
</dbReference>
<dbReference type="Gene3D" id="1.10.3210.10">
    <property type="entry name" value="Hypothetical protein af1432"/>
    <property type="match status" value="1"/>
</dbReference>
<dbReference type="SMART" id="SM00448">
    <property type="entry name" value="REC"/>
    <property type="match status" value="1"/>
</dbReference>
<dbReference type="EMBL" id="CP036150">
    <property type="protein sequence ID" value="QEN08911.1"/>
    <property type="molecule type" value="Genomic_DNA"/>
</dbReference>
<dbReference type="SUPFAM" id="SSF109604">
    <property type="entry name" value="HD-domain/PDEase-like"/>
    <property type="match status" value="1"/>
</dbReference>
<dbReference type="CDD" id="cd00077">
    <property type="entry name" value="HDc"/>
    <property type="match status" value="1"/>
</dbReference>
<evidence type="ECO:0000259" key="4">
    <source>
        <dbReference type="PROSITE" id="PS51832"/>
    </source>
</evidence>
<keyword evidence="2" id="KW-0175">Coiled coil</keyword>
<dbReference type="Pfam" id="PF00072">
    <property type="entry name" value="Response_reg"/>
    <property type="match status" value="1"/>
</dbReference>
<feature type="domain" description="Response regulatory" evidence="3">
    <location>
        <begin position="13"/>
        <end position="126"/>
    </location>
</feature>